<evidence type="ECO:0000313" key="3">
    <source>
        <dbReference type="Proteomes" id="UP000245375"/>
    </source>
</evidence>
<dbReference type="Proteomes" id="UP000245375">
    <property type="component" value="Unassembled WGS sequence"/>
</dbReference>
<evidence type="ECO:0000259" key="1">
    <source>
        <dbReference type="Pfam" id="PF14397"/>
    </source>
</evidence>
<organism evidence="2 3">
    <name type="scientific">Algibacter marinivivus</name>
    <dbReference type="NCBI Taxonomy" id="2100723"/>
    <lineage>
        <taxon>Bacteria</taxon>
        <taxon>Pseudomonadati</taxon>
        <taxon>Bacteroidota</taxon>
        <taxon>Flavobacteriia</taxon>
        <taxon>Flavobacteriales</taxon>
        <taxon>Flavobacteriaceae</taxon>
        <taxon>Algibacter</taxon>
    </lineage>
</organism>
<feature type="domain" description="Alpha-L-glutamate ligase-related protein ATP-grasp" evidence="1">
    <location>
        <begin position="59"/>
        <end position="330"/>
    </location>
</feature>
<reference evidence="3" key="1">
    <citation type="submission" date="2018-05" db="EMBL/GenBank/DDBJ databases">
        <title>Algibacter marinivivus sp. nov., isolated from sample around a algae.</title>
        <authorList>
            <person name="Lu D."/>
        </authorList>
    </citation>
    <scope>NUCLEOTIDE SEQUENCE [LARGE SCALE GENOMIC DNA]</scope>
    <source>
        <strain evidence="3">ZY111</strain>
    </source>
</reference>
<gene>
    <name evidence="2" type="ORF">DIS18_04120</name>
</gene>
<dbReference type="Gene3D" id="3.30.470.20">
    <property type="entry name" value="ATP-grasp fold, B domain"/>
    <property type="match status" value="1"/>
</dbReference>
<dbReference type="EMBL" id="QFRI01000001">
    <property type="protein sequence ID" value="PWH83748.1"/>
    <property type="molecule type" value="Genomic_DNA"/>
</dbReference>
<proteinExistence type="predicted"/>
<dbReference type="AlphaFoldDB" id="A0A2U2X7I9"/>
<dbReference type="Pfam" id="PF14397">
    <property type="entry name" value="ATPgrasp_ST"/>
    <property type="match status" value="1"/>
</dbReference>
<reference evidence="2 3" key="2">
    <citation type="submission" date="2018-05" db="EMBL/GenBank/DDBJ databases">
        <title>Algibacter marinivivus sp. nov., isolated from sample around a algae.</title>
        <authorList>
            <person name="Zhong X."/>
        </authorList>
    </citation>
    <scope>NUCLEOTIDE SEQUENCE [LARGE SCALE GENOMIC DNA]</scope>
    <source>
        <strain evidence="2 3">ZY111</strain>
    </source>
</reference>
<dbReference type="InterPro" id="IPR039523">
    <property type="entry name" value="RimK-rel_E_lig_ATP-grasp"/>
</dbReference>
<keyword evidence="3" id="KW-1185">Reference proteome</keyword>
<name>A0A2U2X7I9_9FLAO</name>
<accession>A0A2U2X7I9</accession>
<reference evidence="3" key="3">
    <citation type="submission" date="2018-05" db="EMBL/GenBank/DDBJ databases">
        <authorList>
            <person name="Lu D."/>
        </authorList>
    </citation>
    <scope>NUCLEOTIDE SEQUENCE [LARGE SCALE GENOMIC DNA]</scope>
    <source>
        <strain evidence="3">ZY111</strain>
    </source>
</reference>
<dbReference type="RefSeq" id="WP_109351753.1">
    <property type="nucleotide sequence ID" value="NZ_QFRI01000001.1"/>
</dbReference>
<comment type="caution">
    <text evidence="2">The sequence shown here is derived from an EMBL/GenBank/DDBJ whole genome shotgun (WGS) entry which is preliminary data.</text>
</comment>
<dbReference type="SUPFAM" id="SSF56059">
    <property type="entry name" value="Glutathione synthetase ATP-binding domain-like"/>
    <property type="match status" value="1"/>
</dbReference>
<evidence type="ECO:0000313" key="2">
    <source>
        <dbReference type="EMBL" id="PWH83748.1"/>
    </source>
</evidence>
<sequence>MNRLKVFLKSPEKKNLFKMTKEFFTLMIKKKEIPFYYFKYLYQKDIPNYLDYLSLTEQRKIQLHPTLHTPNYVALINNKLYFSLLSKHTKIKMPKLLGFNFKTSFFYNNEVVQIYNVEGLNLFLENIFYRENVNGIFFRPPSDYGGKGCFKITRLNFKKQLVEVYNILKTGDFVYTEVIEQHSLINQIHSKSINTLRLVSLRTSKNEIEIISAYIRFGVGDNIVDNASSGGFFVGINIENGTLKAVGYFKPEFGGQKPTEHPDSGFRFNGFEIPFYEEACESVINASRIIPDRLIGWDVAITPDGPVIIESNAEPGMHTSDIAYGGLLRNPYVKELMGELN</sequence>
<protein>
    <recommendedName>
        <fullName evidence="1">Alpha-L-glutamate ligase-related protein ATP-grasp domain-containing protein</fullName>
    </recommendedName>
</protein>
<dbReference type="OrthoDB" id="6315394at2"/>